<sequence>MKPTSVYFHPPNFISLGITIQKIRGRRTLLTNTVQDLKDFLDGAKDGFIYFSLGSNVKSKELAGPTFTAIFEALKEVPLKVLWKFEDDNFPGKPEHIKIMKWVPQEKVLSHSNIKLFVTQGGLQSMEEGIYREVPFVVIPFFGDQEQNARLMESKGIAKIVQRKPSVNKDELKNAILEVIKNPRYKNSVTRLRRQALDTPMTGLETAVWWTEYVIRHKGAKHLRNPAADMPFYQYFLLDVIGFFTLVVFSVLWFTIILTRQLYKLVCSTFKNPEKNKKEKNSVVSVYLRVFRS</sequence>
<dbReference type="EMBL" id="JAPWTK010000012">
    <property type="protein sequence ID" value="KAJ8959681.1"/>
    <property type="molecule type" value="Genomic_DNA"/>
</dbReference>
<dbReference type="CDD" id="cd03784">
    <property type="entry name" value="GT1_Gtf-like"/>
    <property type="match status" value="1"/>
</dbReference>
<evidence type="ECO:0000256" key="2">
    <source>
        <dbReference type="ARBA" id="ARBA00022676"/>
    </source>
</evidence>
<dbReference type="AlphaFoldDB" id="A0AAV8Z8B3"/>
<evidence type="ECO:0000256" key="1">
    <source>
        <dbReference type="ARBA" id="ARBA00009995"/>
    </source>
</evidence>
<evidence type="ECO:0000313" key="5">
    <source>
        <dbReference type="EMBL" id="KAJ8959681.1"/>
    </source>
</evidence>
<protein>
    <recommendedName>
        <fullName evidence="7">UDP-glucuronosyltransferase</fullName>
    </recommendedName>
</protein>
<keyword evidence="2" id="KW-0328">Glycosyltransferase</keyword>
<name>A0AAV8Z8B3_9CUCU</name>
<dbReference type="InterPro" id="IPR050271">
    <property type="entry name" value="UDP-glycosyltransferase"/>
</dbReference>
<evidence type="ECO:0000313" key="6">
    <source>
        <dbReference type="Proteomes" id="UP001162162"/>
    </source>
</evidence>
<proteinExistence type="inferred from homology"/>
<keyword evidence="4" id="KW-1133">Transmembrane helix</keyword>
<dbReference type="SUPFAM" id="SSF53756">
    <property type="entry name" value="UDP-Glycosyltransferase/glycogen phosphorylase"/>
    <property type="match status" value="1"/>
</dbReference>
<dbReference type="GO" id="GO:0008194">
    <property type="term" value="F:UDP-glycosyltransferase activity"/>
    <property type="evidence" value="ECO:0007669"/>
    <property type="project" value="InterPro"/>
</dbReference>
<dbReference type="FunFam" id="3.40.50.2000:FF:000050">
    <property type="entry name" value="UDP-glucuronosyltransferase"/>
    <property type="match status" value="1"/>
</dbReference>
<evidence type="ECO:0000256" key="3">
    <source>
        <dbReference type="ARBA" id="ARBA00022679"/>
    </source>
</evidence>
<feature type="transmembrane region" description="Helical" evidence="4">
    <location>
        <begin position="232"/>
        <end position="254"/>
    </location>
</feature>
<keyword evidence="4" id="KW-0472">Membrane</keyword>
<dbReference type="InterPro" id="IPR002213">
    <property type="entry name" value="UDP_glucos_trans"/>
</dbReference>
<dbReference type="Gene3D" id="3.40.50.2000">
    <property type="entry name" value="Glycogen Phosphorylase B"/>
    <property type="match status" value="1"/>
</dbReference>
<comment type="similarity">
    <text evidence="1">Belongs to the UDP-glycosyltransferase family.</text>
</comment>
<evidence type="ECO:0008006" key="7">
    <source>
        <dbReference type="Google" id="ProtNLM"/>
    </source>
</evidence>
<accession>A0AAV8Z8B3</accession>
<reference evidence="5" key="1">
    <citation type="journal article" date="2023" name="Insect Mol. Biol.">
        <title>Genome sequencing provides insights into the evolution of gene families encoding plant cell wall-degrading enzymes in longhorned beetles.</title>
        <authorList>
            <person name="Shin N.R."/>
            <person name="Okamura Y."/>
            <person name="Kirsch R."/>
            <person name="Pauchet Y."/>
        </authorList>
    </citation>
    <scope>NUCLEOTIDE SEQUENCE</scope>
    <source>
        <strain evidence="5">AMC_N1</strain>
    </source>
</reference>
<keyword evidence="4" id="KW-0812">Transmembrane</keyword>
<comment type="caution">
    <text evidence="5">The sequence shown here is derived from an EMBL/GenBank/DDBJ whole genome shotgun (WGS) entry which is preliminary data.</text>
</comment>
<dbReference type="PANTHER" id="PTHR48043">
    <property type="entry name" value="EG:EG0003.4 PROTEIN-RELATED"/>
    <property type="match status" value="1"/>
</dbReference>
<evidence type="ECO:0000256" key="4">
    <source>
        <dbReference type="SAM" id="Phobius"/>
    </source>
</evidence>
<dbReference type="PANTHER" id="PTHR48043:SF159">
    <property type="entry name" value="EG:EG0003.4 PROTEIN-RELATED"/>
    <property type="match status" value="1"/>
</dbReference>
<gene>
    <name evidence="5" type="ORF">NQ318_021872</name>
</gene>
<organism evidence="5 6">
    <name type="scientific">Aromia moschata</name>
    <dbReference type="NCBI Taxonomy" id="1265417"/>
    <lineage>
        <taxon>Eukaryota</taxon>
        <taxon>Metazoa</taxon>
        <taxon>Ecdysozoa</taxon>
        <taxon>Arthropoda</taxon>
        <taxon>Hexapoda</taxon>
        <taxon>Insecta</taxon>
        <taxon>Pterygota</taxon>
        <taxon>Neoptera</taxon>
        <taxon>Endopterygota</taxon>
        <taxon>Coleoptera</taxon>
        <taxon>Polyphaga</taxon>
        <taxon>Cucujiformia</taxon>
        <taxon>Chrysomeloidea</taxon>
        <taxon>Cerambycidae</taxon>
        <taxon>Cerambycinae</taxon>
        <taxon>Callichromatini</taxon>
        <taxon>Aromia</taxon>
    </lineage>
</organism>
<keyword evidence="6" id="KW-1185">Reference proteome</keyword>
<dbReference type="Pfam" id="PF00201">
    <property type="entry name" value="UDPGT"/>
    <property type="match status" value="1"/>
</dbReference>
<keyword evidence="3" id="KW-0808">Transferase</keyword>
<dbReference type="Proteomes" id="UP001162162">
    <property type="component" value="Unassembled WGS sequence"/>
</dbReference>